<dbReference type="GO" id="GO:0006508">
    <property type="term" value="P:proteolysis"/>
    <property type="evidence" value="ECO:0007669"/>
    <property type="project" value="UniProtKB-KW"/>
</dbReference>
<organism evidence="9 10">
    <name type="scientific">Moelleriella libera RCEF 2490</name>
    <dbReference type="NCBI Taxonomy" id="1081109"/>
    <lineage>
        <taxon>Eukaryota</taxon>
        <taxon>Fungi</taxon>
        <taxon>Dikarya</taxon>
        <taxon>Ascomycota</taxon>
        <taxon>Pezizomycotina</taxon>
        <taxon>Sordariomycetes</taxon>
        <taxon>Hypocreomycetidae</taxon>
        <taxon>Hypocreales</taxon>
        <taxon>Clavicipitaceae</taxon>
        <taxon>Moelleriella</taxon>
    </lineage>
</organism>
<feature type="compositionally biased region" description="Polar residues" evidence="7">
    <location>
        <begin position="400"/>
        <end position="415"/>
    </location>
</feature>
<evidence type="ECO:0000313" key="10">
    <source>
        <dbReference type="Proteomes" id="UP000078544"/>
    </source>
</evidence>
<evidence type="ECO:0000313" key="9">
    <source>
        <dbReference type="EMBL" id="KZZ89355.1"/>
    </source>
</evidence>
<dbReference type="GO" id="GO:0005634">
    <property type="term" value="C:nucleus"/>
    <property type="evidence" value="ECO:0007669"/>
    <property type="project" value="TreeGrafter"/>
</dbReference>
<evidence type="ECO:0000256" key="2">
    <source>
        <dbReference type="ARBA" id="ARBA00012759"/>
    </source>
</evidence>
<dbReference type="Gene3D" id="3.30.200.60">
    <property type="entry name" value="Peptidase C65 Otubain, subdomain 1"/>
    <property type="match status" value="1"/>
</dbReference>
<dbReference type="GO" id="GO:0004843">
    <property type="term" value="F:cysteine-type deubiquitinase activity"/>
    <property type="evidence" value="ECO:0007669"/>
    <property type="project" value="UniProtKB-EC"/>
</dbReference>
<evidence type="ECO:0000256" key="6">
    <source>
        <dbReference type="ARBA" id="ARBA00022807"/>
    </source>
</evidence>
<dbReference type="SUPFAM" id="SSF54001">
    <property type="entry name" value="Cysteine proteinases"/>
    <property type="match status" value="1"/>
</dbReference>
<feature type="compositionally biased region" description="Acidic residues" evidence="7">
    <location>
        <begin position="510"/>
        <end position="520"/>
    </location>
</feature>
<dbReference type="PANTHER" id="PTHR12931:SF15">
    <property type="entry name" value="UBIQUITIN THIOESTERASE OTUBAIN-LIKE"/>
    <property type="match status" value="1"/>
</dbReference>
<feature type="region of interest" description="Disordered" evidence="7">
    <location>
        <begin position="502"/>
        <end position="535"/>
    </location>
</feature>
<sequence>MEEHDIAAQQEAAKEYQPELQVGGLFVGIHLDLVAQPALQNLTWIIPFPPPIFSVAFRGVPVGDKTPINVITREYAKADPVYIDKTAALPETYSHYRPIQGDGNCGWRAIGFAYFERLVEQSDQSQVEGEVARLKSLNHLLRTVGGYDYFEDFAEEAFNLLREVAIIIETPDTAHNLIRQRWNDSAVEGSLIYYFRLLAATFLKANSATYEPFIPGGQSVAGYCSQNIEIINREIEHLGIIALVNILLKPVNFVLEIAYLDRSPGTQVNQYRFPEEANAKDASTLGPIIYLLYRPDHYDILYRSAPLSPPVTTSSSQDAIQVNRVTGFTHDTSFASTSSSLGAYSTVDFSALSLIPGLNTATGDGISSIMSIAGSSSAANPIVGSGYSSGQQDHWLPSYPSDNHSAGENSPSKSHTLLPAVHQAPQPVSLSPSPSMCPSSSTLPNAGGVGASTLAPPLPSPRGTGYPIRFSTHQLEYESNSFPEPTFQVTTNTFKNSVWNRAHYGNPDFQPEEWNPEEESTDHRLAGKRKARKDS</sequence>
<dbReference type="OrthoDB" id="18915at2759"/>
<evidence type="ECO:0000256" key="7">
    <source>
        <dbReference type="SAM" id="MobiDB-lite"/>
    </source>
</evidence>
<dbReference type="PROSITE" id="PS50802">
    <property type="entry name" value="OTU"/>
    <property type="match status" value="1"/>
</dbReference>
<feature type="compositionally biased region" description="Low complexity" evidence="7">
    <location>
        <begin position="427"/>
        <end position="444"/>
    </location>
</feature>
<feature type="region of interest" description="Disordered" evidence="7">
    <location>
        <begin position="383"/>
        <end position="461"/>
    </location>
</feature>
<dbReference type="InterPro" id="IPR038765">
    <property type="entry name" value="Papain-like_cys_pep_sf"/>
</dbReference>
<gene>
    <name evidence="9" type="ORF">AAL_07654</name>
</gene>
<accession>A0A167WWF0</accession>
<evidence type="ECO:0000256" key="5">
    <source>
        <dbReference type="ARBA" id="ARBA00022801"/>
    </source>
</evidence>
<feature type="compositionally biased region" description="Basic residues" evidence="7">
    <location>
        <begin position="526"/>
        <end position="535"/>
    </location>
</feature>
<keyword evidence="5" id="KW-0378">Hydrolase</keyword>
<dbReference type="InterPro" id="IPR042467">
    <property type="entry name" value="Peptidase_C65_otubain_sub2"/>
</dbReference>
<dbReference type="EC" id="3.4.19.12" evidence="2"/>
<dbReference type="InterPro" id="IPR019400">
    <property type="entry name" value="Peptidase_C65_otubain"/>
</dbReference>
<evidence type="ECO:0000256" key="3">
    <source>
        <dbReference type="ARBA" id="ARBA00022670"/>
    </source>
</evidence>
<comment type="catalytic activity">
    <reaction evidence="1">
        <text>Thiol-dependent hydrolysis of ester, thioester, amide, peptide and isopeptide bonds formed by the C-terminal Gly of ubiquitin (a 76-residue protein attached to proteins as an intracellular targeting signal).</text>
        <dbReference type="EC" id="3.4.19.12"/>
    </reaction>
</comment>
<keyword evidence="6" id="KW-0788">Thiol protease</keyword>
<reference evidence="9 10" key="1">
    <citation type="journal article" date="2016" name="Genome Biol. Evol.">
        <title>Divergent and convergent evolution of fungal pathogenicity.</title>
        <authorList>
            <person name="Shang Y."/>
            <person name="Xiao G."/>
            <person name="Zheng P."/>
            <person name="Cen K."/>
            <person name="Zhan S."/>
            <person name="Wang C."/>
        </authorList>
    </citation>
    <scope>NUCLEOTIDE SEQUENCE [LARGE SCALE GENOMIC DNA]</scope>
    <source>
        <strain evidence="9 10">RCEF 2490</strain>
    </source>
</reference>
<feature type="domain" description="OTU" evidence="8">
    <location>
        <begin position="94"/>
        <end position="304"/>
    </location>
</feature>
<keyword evidence="4" id="KW-0833">Ubl conjugation pathway</keyword>
<comment type="caution">
    <text evidence="9">The sequence shown here is derived from an EMBL/GenBank/DDBJ whole genome shotgun (WGS) entry which is preliminary data.</text>
</comment>
<proteinExistence type="predicted"/>
<evidence type="ECO:0000256" key="4">
    <source>
        <dbReference type="ARBA" id="ARBA00022786"/>
    </source>
</evidence>
<dbReference type="STRING" id="1081109.A0A167WWF0"/>
<dbReference type="PANTHER" id="PTHR12931">
    <property type="entry name" value="UBIQUITIN THIOLESTERASE PROTEIN OTUB"/>
    <property type="match status" value="1"/>
</dbReference>
<dbReference type="Gene3D" id="1.20.1300.20">
    <property type="entry name" value="Peptidase C65 Otubain, subdomain 2"/>
    <property type="match status" value="1"/>
</dbReference>
<dbReference type="GO" id="GO:0043130">
    <property type="term" value="F:ubiquitin binding"/>
    <property type="evidence" value="ECO:0007669"/>
    <property type="project" value="TreeGrafter"/>
</dbReference>
<dbReference type="GO" id="GO:0071108">
    <property type="term" value="P:protein K48-linked deubiquitination"/>
    <property type="evidence" value="ECO:0007669"/>
    <property type="project" value="TreeGrafter"/>
</dbReference>
<name>A0A167WWF0_9HYPO</name>
<keyword evidence="3" id="KW-0645">Protease</keyword>
<protein>
    <recommendedName>
        <fullName evidence="2">ubiquitinyl hydrolase 1</fullName>
        <ecNumber evidence="2">3.4.19.12</ecNumber>
    </recommendedName>
</protein>
<dbReference type="EMBL" id="AZGY01000025">
    <property type="protein sequence ID" value="KZZ89355.1"/>
    <property type="molecule type" value="Genomic_DNA"/>
</dbReference>
<evidence type="ECO:0000259" key="8">
    <source>
        <dbReference type="PROSITE" id="PS50802"/>
    </source>
</evidence>
<dbReference type="CDD" id="cd22749">
    <property type="entry name" value="Otubain_C65"/>
    <property type="match status" value="1"/>
</dbReference>
<dbReference type="InterPro" id="IPR042468">
    <property type="entry name" value="Peptidase_C65_otubain_sub1"/>
</dbReference>
<evidence type="ECO:0000256" key="1">
    <source>
        <dbReference type="ARBA" id="ARBA00000707"/>
    </source>
</evidence>
<keyword evidence="10" id="KW-1185">Reference proteome</keyword>
<dbReference type="Pfam" id="PF10275">
    <property type="entry name" value="Peptidase_C65"/>
    <property type="match status" value="1"/>
</dbReference>
<dbReference type="Proteomes" id="UP000078544">
    <property type="component" value="Unassembled WGS sequence"/>
</dbReference>
<dbReference type="InterPro" id="IPR003323">
    <property type="entry name" value="OTU_dom"/>
</dbReference>
<dbReference type="AlphaFoldDB" id="A0A167WWF0"/>